<evidence type="ECO:0000256" key="4">
    <source>
        <dbReference type="ARBA" id="ARBA00023163"/>
    </source>
</evidence>
<dbReference type="InterPro" id="IPR007219">
    <property type="entry name" value="XnlR_reg_dom"/>
</dbReference>
<keyword evidence="3" id="KW-0238">DNA-binding</keyword>
<dbReference type="Proteomes" id="UP000030678">
    <property type="component" value="Unassembled WGS sequence"/>
</dbReference>
<proteinExistence type="predicted"/>
<dbReference type="AlphaFoldDB" id="V9D7R0"/>
<dbReference type="GO" id="GO:0008270">
    <property type="term" value="F:zinc ion binding"/>
    <property type="evidence" value="ECO:0007669"/>
    <property type="project" value="InterPro"/>
</dbReference>
<keyword evidence="4" id="KW-0804">Transcription</keyword>
<organism evidence="7 8">
    <name type="scientific">Cladophialophora carrionii CBS 160.54</name>
    <dbReference type="NCBI Taxonomy" id="1279043"/>
    <lineage>
        <taxon>Eukaryota</taxon>
        <taxon>Fungi</taxon>
        <taxon>Dikarya</taxon>
        <taxon>Ascomycota</taxon>
        <taxon>Pezizomycotina</taxon>
        <taxon>Eurotiomycetes</taxon>
        <taxon>Chaetothyriomycetidae</taxon>
        <taxon>Chaetothyriales</taxon>
        <taxon>Herpotrichiellaceae</taxon>
        <taxon>Cladophialophora</taxon>
    </lineage>
</organism>
<keyword evidence="5" id="KW-0539">Nucleus</keyword>
<dbReference type="SMART" id="SM00906">
    <property type="entry name" value="Fungal_trans"/>
    <property type="match status" value="1"/>
</dbReference>
<dbReference type="EMBL" id="KB822705">
    <property type="protein sequence ID" value="ETI22880.1"/>
    <property type="molecule type" value="Genomic_DNA"/>
</dbReference>
<sequence length="432" mass="48325">MLLAQALWFTASRIDQSSTAPSQFYQRAKALFWSGSESDPLVTVKAALMLMSQDRQATGHVTVDNSELWLHVAVTIAYRIKLHKDPRLDSKSGIRRRLWWTIVAQDSLMSLLYASPRAVNLMDSDVRGLDDSDFVDSQADPAAFSLYVDISKVLGDLTECYRRGFMGYMHNSSIENSLHIWRIRLCQYESVDADRDVPQSTDESLTVRQLRLPYFAALVLFSQSQRTLSTGKRSSVSSLPISALASIAASLSAETFKSILDHDEIQYLGPVFTIYAYSASMALLRLWAYPRLWNAAQADLQTLRKALLSLARHDSSVANAAKALDHCLECLKTTEQYRPADLPSVSDKALCLKFLETMSPAGCRLWSHIAELVDDPGSLGADRTLNSLARGETRADAATAFRSERTRWFSDNSLSSHGFAYDQFEDWILHNG</sequence>
<evidence type="ECO:0000256" key="1">
    <source>
        <dbReference type="ARBA" id="ARBA00022833"/>
    </source>
</evidence>
<protein>
    <recommendedName>
        <fullName evidence="6">Xylanolytic transcriptional activator regulatory domain-containing protein</fullName>
    </recommendedName>
</protein>
<evidence type="ECO:0000259" key="6">
    <source>
        <dbReference type="SMART" id="SM00906"/>
    </source>
</evidence>
<evidence type="ECO:0000256" key="3">
    <source>
        <dbReference type="ARBA" id="ARBA00023125"/>
    </source>
</evidence>
<dbReference type="VEuPathDB" id="FungiDB:G647_04674"/>
<evidence type="ECO:0000313" key="8">
    <source>
        <dbReference type="Proteomes" id="UP000030678"/>
    </source>
</evidence>
<feature type="domain" description="Xylanolytic transcriptional activator regulatory" evidence="6">
    <location>
        <begin position="66"/>
        <end position="134"/>
    </location>
</feature>
<dbReference type="GO" id="GO:0006351">
    <property type="term" value="P:DNA-templated transcription"/>
    <property type="evidence" value="ECO:0007669"/>
    <property type="project" value="InterPro"/>
</dbReference>
<dbReference type="HOGENOM" id="CLU_007427_2_2_1"/>
<dbReference type="RefSeq" id="XP_008727235.1">
    <property type="nucleotide sequence ID" value="XM_008729013.1"/>
</dbReference>
<dbReference type="GO" id="GO:0003677">
    <property type="term" value="F:DNA binding"/>
    <property type="evidence" value="ECO:0007669"/>
    <property type="project" value="UniProtKB-KW"/>
</dbReference>
<dbReference type="PANTHER" id="PTHR47171:SF2">
    <property type="entry name" value="TRANSCRIPTION FACTOR, PUTATIVE-RELATED"/>
    <property type="match status" value="1"/>
</dbReference>
<evidence type="ECO:0000256" key="2">
    <source>
        <dbReference type="ARBA" id="ARBA00023015"/>
    </source>
</evidence>
<dbReference type="CDD" id="cd12148">
    <property type="entry name" value="fungal_TF_MHR"/>
    <property type="match status" value="1"/>
</dbReference>
<evidence type="ECO:0000256" key="5">
    <source>
        <dbReference type="ARBA" id="ARBA00023242"/>
    </source>
</evidence>
<dbReference type="InterPro" id="IPR052073">
    <property type="entry name" value="Amide_Lactam_Regulators"/>
</dbReference>
<keyword evidence="1" id="KW-0862">Zinc</keyword>
<gene>
    <name evidence="7" type="ORF">G647_04674</name>
</gene>
<accession>V9D7R0</accession>
<keyword evidence="2" id="KW-0805">Transcription regulation</keyword>
<dbReference type="OrthoDB" id="10251155at2759"/>
<dbReference type="Pfam" id="PF04082">
    <property type="entry name" value="Fungal_trans"/>
    <property type="match status" value="1"/>
</dbReference>
<evidence type="ECO:0000313" key="7">
    <source>
        <dbReference type="EMBL" id="ETI22880.1"/>
    </source>
</evidence>
<dbReference type="PANTHER" id="PTHR47171">
    <property type="entry name" value="FARA-RELATED"/>
    <property type="match status" value="1"/>
</dbReference>
<reference evidence="7 8" key="1">
    <citation type="submission" date="2013-03" db="EMBL/GenBank/DDBJ databases">
        <title>The Genome Sequence of Cladophialophora carrionii CBS 160.54.</title>
        <authorList>
            <consortium name="The Broad Institute Genomics Platform"/>
            <person name="Cuomo C."/>
            <person name="de Hoog S."/>
            <person name="Gorbushina A."/>
            <person name="Walker B."/>
            <person name="Young S.K."/>
            <person name="Zeng Q."/>
            <person name="Gargeya S."/>
            <person name="Fitzgerald M."/>
            <person name="Haas B."/>
            <person name="Abouelleil A."/>
            <person name="Allen A.W."/>
            <person name="Alvarado L."/>
            <person name="Arachchi H.M."/>
            <person name="Berlin A.M."/>
            <person name="Chapman S.B."/>
            <person name="Gainer-Dewar J."/>
            <person name="Goldberg J."/>
            <person name="Griggs A."/>
            <person name="Gujja S."/>
            <person name="Hansen M."/>
            <person name="Howarth C."/>
            <person name="Imamovic A."/>
            <person name="Ireland A."/>
            <person name="Larimer J."/>
            <person name="McCowan C."/>
            <person name="Murphy C."/>
            <person name="Pearson M."/>
            <person name="Poon T.W."/>
            <person name="Priest M."/>
            <person name="Roberts A."/>
            <person name="Saif S."/>
            <person name="Shea T."/>
            <person name="Sisk P."/>
            <person name="Sykes S."/>
            <person name="Wortman J."/>
            <person name="Nusbaum C."/>
            <person name="Birren B."/>
        </authorList>
    </citation>
    <scope>NUCLEOTIDE SEQUENCE [LARGE SCALE GENOMIC DNA]</scope>
    <source>
        <strain evidence="7 8">CBS 160.54</strain>
    </source>
</reference>
<name>V9D7R0_9EURO</name>
<dbReference type="GeneID" id="19983167"/>